<evidence type="ECO:0000256" key="1">
    <source>
        <dbReference type="SAM" id="Phobius"/>
    </source>
</evidence>
<dbReference type="InterPro" id="IPR032710">
    <property type="entry name" value="NTF2-like_dom_sf"/>
</dbReference>
<dbReference type="PANTHER" id="PTHR39598">
    <property type="entry name" value="AUSTINOL SYNTHESIS PROTEIN F-RELATED"/>
    <property type="match status" value="1"/>
</dbReference>
<dbReference type="PANTHER" id="PTHR39598:SF1">
    <property type="entry name" value="AUSTINOID BIOSYNTHESIS CLUSTERS PROTEIN F-RELATED"/>
    <property type="match status" value="1"/>
</dbReference>
<comment type="caution">
    <text evidence="2">The sequence shown here is derived from an EMBL/GenBank/DDBJ whole genome shotgun (WGS) entry which is preliminary data.</text>
</comment>
<dbReference type="SUPFAM" id="SSF54427">
    <property type="entry name" value="NTF2-like"/>
    <property type="match status" value="1"/>
</dbReference>
<keyword evidence="1" id="KW-0812">Transmembrane</keyword>
<keyword evidence="1" id="KW-0472">Membrane</keyword>
<proteinExistence type="predicted"/>
<reference evidence="2 3" key="1">
    <citation type="submission" date="2024-07" db="EMBL/GenBank/DDBJ databases">
        <title>Draft sequence of the Neodothiora populina.</title>
        <authorList>
            <person name="Drown D.D."/>
            <person name="Schuette U.S."/>
            <person name="Buechlein A.B."/>
            <person name="Rusch D.R."/>
            <person name="Winton L.W."/>
            <person name="Adams G.A."/>
        </authorList>
    </citation>
    <scope>NUCLEOTIDE SEQUENCE [LARGE SCALE GENOMIC DNA]</scope>
    <source>
        <strain evidence="2 3">CPC 39397</strain>
    </source>
</reference>
<dbReference type="RefSeq" id="XP_069203051.1">
    <property type="nucleotide sequence ID" value="XM_069345222.1"/>
</dbReference>
<evidence type="ECO:0000313" key="3">
    <source>
        <dbReference type="Proteomes" id="UP001562354"/>
    </source>
</evidence>
<dbReference type="EMBL" id="JBFMKM010000004">
    <property type="protein sequence ID" value="KAL1306779.1"/>
    <property type="molecule type" value="Genomic_DNA"/>
</dbReference>
<dbReference type="InterPro" id="IPR050977">
    <property type="entry name" value="Fungal_Meroterpenoid_Isomerase"/>
</dbReference>
<dbReference type="GeneID" id="95979139"/>
<keyword evidence="1" id="KW-1133">Transmembrane helix</keyword>
<dbReference type="Proteomes" id="UP001562354">
    <property type="component" value="Unassembled WGS sequence"/>
</dbReference>
<dbReference type="Gene3D" id="3.10.450.50">
    <property type="match status" value="1"/>
</dbReference>
<evidence type="ECO:0008006" key="4">
    <source>
        <dbReference type="Google" id="ProtNLM"/>
    </source>
</evidence>
<keyword evidence="3" id="KW-1185">Reference proteome</keyword>
<feature type="transmembrane region" description="Helical" evidence="1">
    <location>
        <begin position="149"/>
        <end position="176"/>
    </location>
</feature>
<organism evidence="2 3">
    <name type="scientific">Neodothiora populina</name>
    <dbReference type="NCBI Taxonomy" id="2781224"/>
    <lineage>
        <taxon>Eukaryota</taxon>
        <taxon>Fungi</taxon>
        <taxon>Dikarya</taxon>
        <taxon>Ascomycota</taxon>
        <taxon>Pezizomycotina</taxon>
        <taxon>Dothideomycetes</taxon>
        <taxon>Dothideomycetidae</taxon>
        <taxon>Dothideales</taxon>
        <taxon>Dothioraceae</taxon>
        <taxon>Neodothiora</taxon>
    </lineage>
</organism>
<name>A0ABR3PKW5_9PEZI</name>
<protein>
    <recommendedName>
        <fullName evidence="4">SnoaL-like domain-containing protein</fullName>
    </recommendedName>
</protein>
<gene>
    <name evidence="2" type="ORF">AAFC00_005440</name>
</gene>
<evidence type="ECO:0000313" key="2">
    <source>
        <dbReference type="EMBL" id="KAL1306779.1"/>
    </source>
</evidence>
<sequence>MDIGTSNRLATAYALLEAYSALSPDQILSQLDDDGKHQILPESLGMPARSKQEYGAHAAGITSVFKSFKMIPQAIYEDVASNAVIIHAKMDGELAKGSGGRWENECIMLLSMNDDGTKIVEIKEFVDSDKAMKMRNKVKPKHFGPPGSALAVISSAVTGAMPVILGGVAGAAVMFFSGRRDILRIR</sequence>
<accession>A0ABR3PKW5</accession>